<feature type="transmembrane region" description="Helical" evidence="1">
    <location>
        <begin position="462"/>
        <end position="482"/>
    </location>
</feature>
<sequence>MASTALPSTLPSTHHSDMAPVAKELRPVTSISTRRYGCLPWVDVYHTTTAPGLRAHVNTKSKWLSFTHPEGQRYFQTQQARFSTVTEENVLNEDIGHSVSNWLAIIEKRIVECGVTLPQACELFVELRFDELPHTSTCAYYFVDHHSRSLFWLEPTSSELLDMGMLVSDSHLNIALERLYWVHVEFFPMHVHAQMAPDILDNLISVISHGMIDRMTSRTSTFPYTEGKCNQFLQALSLHRGMEATVTKEFHVLTIMKGKPLDGHTLCFVARLWGAINNQRFMTYYGQENAQLDRSHPTVPEDIVDCPGIRTQANLILWGVPNHYYSKLHDLFVHDQVYVDQWQAFMAACISEWREMCLWAFSVLIASILIAMLPRASVSSSMAPILAASSSILSGSTLLLRHRGFEDATASFAARFLNTAKSSNWGFLPLSVIYSMPRALYLWSLGLMLAQFIFWVSRVIGVPWALGGACFLAMMGYGILYFTSLEDDLPDLSGIMPRRHWLTFQRSGSEEADGVMTV</sequence>
<evidence type="ECO:0000313" key="2">
    <source>
        <dbReference type="EMBL" id="OJA17677.1"/>
    </source>
</evidence>
<keyword evidence="1" id="KW-0812">Transmembrane</keyword>
<name>A0A1J8Q9J9_9AGAM</name>
<evidence type="ECO:0008006" key="4">
    <source>
        <dbReference type="Google" id="ProtNLM"/>
    </source>
</evidence>
<dbReference type="EMBL" id="LVVM01001878">
    <property type="protein sequence ID" value="OJA17677.1"/>
    <property type="molecule type" value="Genomic_DNA"/>
</dbReference>
<feature type="transmembrane region" description="Helical" evidence="1">
    <location>
        <begin position="356"/>
        <end position="376"/>
    </location>
</feature>
<evidence type="ECO:0000313" key="3">
    <source>
        <dbReference type="Proteomes" id="UP000183567"/>
    </source>
</evidence>
<dbReference type="OrthoDB" id="2674421at2759"/>
<dbReference type="AlphaFoldDB" id="A0A1J8Q9J9"/>
<protein>
    <recommendedName>
        <fullName evidence="4">WW domain-containing protein</fullName>
    </recommendedName>
</protein>
<keyword evidence="3" id="KW-1185">Reference proteome</keyword>
<keyword evidence="1" id="KW-0472">Membrane</keyword>
<keyword evidence="1" id="KW-1133">Transmembrane helix</keyword>
<evidence type="ECO:0000256" key="1">
    <source>
        <dbReference type="SAM" id="Phobius"/>
    </source>
</evidence>
<proteinExistence type="predicted"/>
<gene>
    <name evidence="2" type="ORF">AZE42_03021</name>
</gene>
<reference evidence="2 3" key="1">
    <citation type="submission" date="2016-03" db="EMBL/GenBank/DDBJ databases">
        <title>Comparative genomics of the ectomycorrhizal sister species Rhizopogon vinicolor and Rhizopogon vesiculosus (Basidiomycota: Boletales) reveals a divergence of the mating type B locus.</title>
        <authorList>
            <person name="Mujic A.B."/>
            <person name="Kuo A."/>
            <person name="Tritt A."/>
            <person name="Lipzen A."/>
            <person name="Chen C."/>
            <person name="Johnson J."/>
            <person name="Sharma A."/>
            <person name="Barry K."/>
            <person name="Grigoriev I.V."/>
            <person name="Spatafora J.W."/>
        </authorList>
    </citation>
    <scope>NUCLEOTIDE SEQUENCE [LARGE SCALE GENOMIC DNA]</scope>
    <source>
        <strain evidence="2 3">AM-OR11-056</strain>
    </source>
</reference>
<accession>A0A1J8Q9J9</accession>
<organism evidence="2 3">
    <name type="scientific">Rhizopogon vesiculosus</name>
    <dbReference type="NCBI Taxonomy" id="180088"/>
    <lineage>
        <taxon>Eukaryota</taxon>
        <taxon>Fungi</taxon>
        <taxon>Dikarya</taxon>
        <taxon>Basidiomycota</taxon>
        <taxon>Agaricomycotina</taxon>
        <taxon>Agaricomycetes</taxon>
        <taxon>Agaricomycetidae</taxon>
        <taxon>Boletales</taxon>
        <taxon>Suillineae</taxon>
        <taxon>Rhizopogonaceae</taxon>
        <taxon>Rhizopogon</taxon>
    </lineage>
</organism>
<dbReference type="Proteomes" id="UP000183567">
    <property type="component" value="Unassembled WGS sequence"/>
</dbReference>
<comment type="caution">
    <text evidence="2">The sequence shown here is derived from an EMBL/GenBank/DDBJ whole genome shotgun (WGS) entry which is preliminary data.</text>
</comment>